<dbReference type="PANTHER" id="PTHR42691">
    <property type="entry name" value="ASPARTATE AMINOTRANSFERASE YHDR-RELATED"/>
    <property type="match status" value="1"/>
</dbReference>
<dbReference type="SUPFAM" id="SSF53383">
    <property type="entry name" value="PLP-dependent transferases"/>
    <property type="match status" value="1"/>
</dbReference>
<dbReference type="EC" id="2.6.1.57" evidence="2"/>
<keyword evidence="2" id="KW-0032">Aminotransferase</keyword>
<dbReference type="Pfam" id="PF00155">
    <property type="entry name" value="Aminotran_1_2"/>
    <property type="match status" value="1"/>
</dbReference>
<dbReference type="NCBIfam" id="NF005305">
    <property type="entry name" value="PRK06836.1"/>
    <property type="match status" value="1"/>
</dbReference>
<feature type="domain" description="Aminotransferase class I/classII large" evidence="1">
    <location>
        <begin position="39"/>
        <end position="384"/>
    </location>
</feature>
<dbReference type="EMBL" id="UOGC01000051">
    <property type="protein sequence ID" value="VAX17430.1"/>
    <property type="molecule type" value="Genomic_DNA"/>
</dbReference>
<dbReference type="GO" id="GO:0030170">
    <property type="term" value="F:pyridoxal phosphate binding"/>
    <property type="evidence" value="ECO:0007669"/>
    <property type="project" value="InterPro"/>
</dbReference>
<keyword evidence="2" id="KW-0808">Transferase</keyword>
<dbReference type="PRINTS" id="PR00753">
    <property type="entry name" value="ACCSYNTHASE"/>
</dbReference>
<dbReference type="CDD" id="cd00609">
    <property type="entry name" value="AAT_like"/>
    <property type="match status" value="1"/>
</dbReference>
<reference evidence="2" key="1">
    <citation type="submission" date="2018-06" db="EMBL/GenBank/DDBJ databases">
        <authorList>
            <person name="Zhirakovskaya E."/>
        </authorList>
    </citation>
    <scope>NUCLEOTIDE SEQUENCE</scope>
</reference>
<name>A0A3B1C3I9_9ZZZZ</name>
<dbReference type="AlphaFoldDB" id="A0A3B1C3I9"/>
<dbReference type="InterPro" id="IPR015421">
    <property type="entry name" value="PyrdxlP-dep_Trfase_major"/>
</dbReference>
<dbReference type="InterPro" id="IPR015424">
    <property type="entry name" value="PyrdxlP-dep_Trfase"/>
</dbReference>
<gene>
    <name evidence="2" type="ORF">MNBD_NITROSPINAE01-735</name>
</gene>
<dbReference type="InterPro" id="IPR015422">
    <property type="entry name" value="PyrdxlP-dep_Trfase_small"/>
</dbReference>
<dbReference type="PANTHER" id="PTHR42691:SF1">
    <property type="entry name" value="ASPARTATE AMINOTRANSFERASE YHDR-RELATED"/>
    <property type="match status" value="1"/>
</dbReference>
<dbReference type="Gene3D" id="3.40.640.10">
    <property type="entry name" value="Type I PLP-dependent aspartate aminotransferase-like (Major domain)"/>
    <property type="match status" value="1"/>
</dbReference>
<organism evidence="2">
    <name type="scientific">hydrothermal vent metagenome</name>
    <dbReference type="NCBI Taxonomy" id="652676"/>
    <lineage>
        <taxon>unclassified sequences</taxon>
        <taxon>metagenomes</taxon>
        <taxon>ecological metagenomes</taxon>
    </lineage>
</organism>
<dbReference type="Gene3D" id="3.90.1150.10">
    <property type="entry name" value="Aspartate Aminotransferase, domain 1"/>
    <property type="match status" value="1"/>
</dbReference>
<dbReference type="InterPro" id="IPR004839">
    <property type="entry name" value="Aminotransferase_I/II_large"/>
</dbReference>
<evidence type="ECO:0000259" key="1">
    <source>
        <dbReference type="Pfam" id="PF00155"/>
    </source>
</evidence>
<dbReference type="EC" id="2.6.1.1" evidence="2"/>
<sequence length="394" mass="43185">MKSPVSAKIENFMERSSWIRKMFEEGARLKAELGAENIFDFTLGNPVNEPPAQVLAELERLVSDKTPGTHRYMQNAGFGEARLAVADSLSKRSGCEFTQNHIIMTAGAGGALNVIIKALVDSGDEIVITAPYFPEYLFYADNHQAIVKIAETDENFQLDLQKIEDALTSKTRILLLNSPNNPTGAVYPEEALKEVGAMLERVSQKNGRPVYLVMDEPYRKLVYGQVAVPEIFNSYKRSIVATSHSKDLSLPGERIGYIAIGPDNDDIAKIGDAMTLANRILGFVNAPALFQRLAAKAQDVKPDMTVYTKNRDLLLNGLRGAGYDVVSPEGGFYLFPKSPIADDVRFVDDLKKMKILVVPGAGFGRIGHFRISFCCDTAVCEKALPGFAEAIKGA</sequence>
<proteinExistence type="predicted"/>
<accession>A0A3B1C3I9</accession>
<dbReference type="GO" id="GO:0004069">
    <property type="term" value="F:L-aspartate:2-oxoglutarate aminotransferase activity"/>
    <property type="evidence" value="ECO:0007669"/>
    <property type="project" value="UniProtKB-EC"/>
</dbReference>
<evidence type="ECO:0000313" key="2">
    <source>
        <dbReference type="EMBL" id="VAX17430.1"/>
    </source>
</evidence>
<protein>
    <submittedName>
        <fullName evidence="2">Biosynthetic Aromatic amino acid aminotransferase alpha @ Aspartate aminotransferase</fullName>
        <ecNumber evidence="2">2.6.1.1</ecNumber>
        <ecNumber evidence="2">2.6.1.57</ecNumber>
    </submittedName>
</protein>